<dbReference type="GO" id="GO:0019852">
    <property type="term" value="P:L-ascorbic acid metabolic process"/>
    <property type="evidence" value="ECO:0007669"/>
    <property type="project" value="TreeGrafter"/>
</dbReference>
<protein>
    <recommendedName>
        <fullName evidence="2">L-ribulose-5-phosphate 3-epimerase</fullName>
    </recommendedName>
</protein>
<dbReference type="AlphaFoldDB" id="A0A0R2KVR3"/>
<evidence type="ECO:0000313" key="4">
    <source>
        <dbReference type="EMBL" id="KRN90349.1"/>
    </source>
</evidence>
<evidence type="ECO:0000313" key="5">
    <source>
        <dbReference type="Proteomes" id="UP000051500"/>
    </source>
</evidence>
<organism evidence="4 5">
    <name type="scientific">Ligilactobacillus ceti DSM 22408</name>
    <dbReference type="NCBI Taxonomy" id="1122146"/>
    <lineage>
        <taxon>Bacteria</taxon>
        <taxon>Bacillati</taxon>
        <taxon>Bacillota</taxon>
        <taxon>Bacilli</taxon>
        <taxon>Lactobacillales</taxon>
        <taxon>Lactobacillaceae</taxon>
        <taxon>Ligilactobacillus</taxon>
    </lineage>
</organism>
<dbReference type="Proteomes" id="UP000051500">
    <property type="component" value="Unassembled WGS sequence"/>
</dbReference>
<name>A0A0R2KVR3_9LACO</name>
<dbReference type="OrthoDB" id="3185623at2"/>
<keyword evidence="1" id="KW-0413">Isomerase</keyword>
<dbReference type="NCBIfam" id="TIGR00542">
    <property type="entry name" value="hxl6Piso_put"/>
    <property type="match status" value="1"/>
</dbReference>
<keyword evidence="5" id="KW-1185">Reference proteome</keyword>
<dbReference type="Pfam" id="PF01261">
    <property type="entry name" value="AP_endonuc_2"/>
    <property type="match status" value="1"/>
</dbReference>
<dbReference type="InterPro" id="IPR036237">
    <property type="entry name" value="Xyl_isomerase-like_sf"/>
</dbReference>
<dbReference type="PANTHER" id="PTHR43489:SF1">
    <property type="entry name" value="L-RIBULOSE-5-PHOSPHATE 3-EPIMERASE SGBU-RELATED"/>
    <property type="match status" value="1"/>
</dbReference>
<reference evidence="4 5" key="1">
    <citation type="journal article" date="2015" name="Genome Announc.">
        <title>Expanding the biotechnology potential of lactobacilli through comparative genomics of 213 strains and associated genera.</title>
        <authorList>
            <person name="Sun Z."/>
            <person name="Harris H.M."/>
            <person name="McCann A."/>
            <person name="Guo C."/>
            <person name="Argimon S."/>
            <person name="Zhang W."/>
            <person name="Yang X."/>
            <person name="Jeffery I.B."/>
            <person name="Cooney J.C."/>
            <person name="Kagawa T.F."/>
            <person name="Liu W."/>
            <person name="Song Y."/>
            <person name="Salvetti E."/>
            <person name="Wrobel A."/>
            <person name="Rasinkangas P."/>
            <person name="Parkhill J."/>
            <person name="Rea M.C."/>
            <person name="O'Sullivan O."/>
            <person name="Ritari J."/>
            <person name="Douillard F.P."/>
            <person name="Paul Ross R."/>
            <person name="Yang R."/>
            <person name="Briner A.E."/>
            <person name="Felis G.E."/>
            <person name="de Vos W.M."/>
            <person name="Barrangou R."/>
            <person name="Klaenhammer T.R."/>
            <person name="Caufield P.W."/>
            <person name="Cui Y."/>
            <person name="Zhang H."/>
            <person name="O'Toole P.W."/>
        </authorList>
    </citation>
    <scope>NUCLEOTIDE SEQUENCE [LARGE SCALE GENOMIC DNA]</scope>
    <source>
        <strain evidence="4 5">DSM 22408</strain>
    </source>
</reference>
<dbReference type="STRING" id="1122146.IV53_GL000264"/>
<comment type="caution">
    <text evidence="4">The sequence shown here is derived from an EMBL/GenBank/DDBJ whole genome shotgun (WGS) entry which is preliminary data.</text>
</comment>
<evidence type="ECO:0000256" key="2">
    <source>
        <dbReference type="NCBIfam" id="TIGR00542"/>
    </source>
</evidence>
<dbReference type="eggNOG" id="COG3623">
    <property type="taxonomic scope" value="Bacteria"/>
</dbReference>
<dbReference type="Gene3D" id="3.20.20.150">
    <property type="entry name" value="Divalent-metal-dependent TIM barrel enzymes"/>
    <property type="match status" value="1"/>
</dbReference>
<dbReference type="InterPro" id="IPR004560">
    <property type="entry name" value="L-Ru-5P_3-Epase"/>
</dbReference>
<dbReference type="SUPFAM" id="SSF51658">
    <property type="entry name" value="Xylose isomerase-like"/>
    <property type="match status" value="1"/>
</dbReference>
<gene>
    <name evidence="4" type="ORF">IV53_GL000264</name>
</gene>
<sequence>MVSLGIYEKALPRDISWKERLELTKELGFDFLEFSIDESDERLARLEWTDEQIAELRDAIWETNVPIYTMMLSGHRRYPLGSKDAKIREKSLEMFEKAVNLASKLGIRNIQMAGYDVFYEEKDVLTRELYKENLRKCVELAASKQVTLAIETMDDPFINSLAKVQRYKDEIKSPWLQAYPDLGNMSAWLGDGIIDDIEQHVDIIAAIHLKDTLPVTATSKGKFKNVPFGEGCVDFKGLLYMLKKLNYQGTFTVEIWSQENFDDPIPDVKAAKAFFDEIFQEVY</sequence>
<accession>A0A0R2KVR3</accession>
<dbReference type="PATRIC" id="fig|1122146.4.peg.270"/>
<dbReference type="EMBL" id="JQBZ01000003">
    <property type="protein sequence ID" value="KRN90349.1"/>
    <property type="molecule type" value="Genomic_DNA"/>
</dbReference>
<dbReference type="NCBIfam" id="NF009689">
    <property type="entry name" value="PRK13210.1"/>
    <property type="match status" value="1"/>
</dbReference>
<feature type="domain" description="Xylose isomerase-like TIM barrel" evidence="3">
    <location>
        <begin position="22"/>
        <end position="275"/>
    </location>
</feature>
<evidence type="ECO:0000256" key="1">
    <source>
        <dbReference type="ARBA" id="ARBA00023235"/>
    </source>
</evidence>
<dbReference type="NCBIfam" id="NF009688">
    <property type="entry name" value="PRK13209.1"/>
    <property type="match status" value="1"/>
</dbReference>
<dbReference type="GO" id="GO:0034015">
    <property type="term" value="F:L-ribulose-5-phosphate 3-epimerase activity"/>
    <property type="evidence" value="ECO:0007669"/>
    <property type="project" value="TreeGrafter"/>
</dbReference>
<dbReference type="InterPro" id="IPR013022">
    <property type="entry name" value="Xyl_isomerase-like_TIM-brl"/>
</dbReference>
<proteinExistence type="predicted"/>
<dbReference type="RefSeq" id="WP_027106531.1">
    <property type="nucleotide sequence ID" value="NZ_AUHP01000013.1"/>
</dbReference>
<dbReference type="InterPro" id="IPR050417">
    <property type="entry name" value="Sugar_Epim/Isomerase"/>
</dbReference>
<dbReference type="GO" id="GO:0016861">
    <property type="term" value="F:intramolecular oxidoreductase activity, interconverting aldoses and ketoses"/>
    <property type="evidence" value="ECO:0007669"/>
    <property type="project" value="InterPro"/>
</dbReference>
<dbReference type="PANTHER" id="PTHR43489">
    <property type="entry name" value="ISOMERASE"/>
    <property type="match status" value="1"/>
</dbReference>
<evidence type="ECO:0000259" key="3">
    <source>
        <dbReference type="Pfam" id="PF01261"/>
    </source>
</evidence>